<keyword evidence="5" id="KW-1133">Transmembrane helix</keyword>
<dbReference type="Gene3D" id="1.10.10.1320">
    <property type="entry name" value="Anti-sigma factor, zinc-finger domain"/>
    <property type="match status" value="1"/>
</dbReference>
<evidence type="ECO:0000313" key="11">
    <source>
        <dbReference type="Proteomes" id="UP000216991"/>
    </source>
</evidence>
<dbReference type="RefSeq" id="WP_094472506.1">
    <property type="nucleotide sequence ID" value="NZ_NOXT01000060.1"/>
</dbReference>
<evidence type="ECO:0000256" key="4">
    <source>
        <dbReference type="ARBA" id="ARBA00022692"/>
    </source>
</evidence>
<gene>
    <name evidence="10" type="ORF">CHU93_01875</name>
</gene>
<dbReference type="EMBL" id="NOXT01000060">
    <property type="protein sequence ID" value="OYQ35146.1"/>
    <property type="molecule type" value="Genomic_DNA"/>
</dbReference>
<dbReference type="InterPro" id="IPR051474">
    <property type="entry name" value="Anti-sigma-K/W_factor"/>
</dbReference>
<organism evidence="10 11">
    <name type="scientific">Sandarakinorhabdus cyanobacteriorum</name>
    <dbReference type="NCBI Taxonomy" id="1981098"/>
    <lineage>
        <taxon>Bacteria</taxon>
        <taxon>Pseudomonadati</taxon>
        <taxon>Pseudomonadota</taxon>
        <taxon>Alphaproteobacteria</taxon>
        <taxon>Sphingomonadales</taxon>
        <taxon>Sphingosinicellaceae</taxon>
        <taxon>Sandarakinorhabdus</taxon>
    </lineage>
</organism>
<evidence type="ECO:0000256" key="1">
    <source>
        <dbReference type="ARBA" id="ARBA00004167"/>
    </source>
</evidence>
<dbReference type="GO" id="GO:0005886">
    <property type="term" value="C:plasma membrane"/>
    <property type="evidence" value="ECO:0007669"/>
    <property type="project" value="UniProtKB-SubCell"/>
</dbReference>
<dbReference type="Proteomes" id="UP000216991">
    <property type="component" value="Unassembled WGS sequence"/>
</dbReference>
<dbReference type="AlphaFoldDB" id="A0A255Z106"/>
<protein>
    <recommendedName>
        <fullName evidence="8">Regulator of SigK</fullName>
    </recommendedName>
    <alternativeName>
        <fullName evidence="7">Sigma-K anti-sigma factor RskA</fullName>
    </alternativeName>
</protein>
<proteinExistence type="predicted"/>
<dbReference type="Pfam" id="PF10099">
    <property type="entry name" value="RskA_C"/>
    <property type="match status" value="1"/>
</dbReference>
<dbReference type="InterPro" id="IPR018764">
    <property type="entry name" value="RskA_C"/>
</dbReference>
<evidence type="ECO:0000256" key="8">
    <source>
        <dbReference type="ARBA" id="ARBA00030803"/>
    </source>
</evidence>
<dbReference type="GO" id="GO:0016989">
    <property type="term" value="F:sigma factor antagonist activity"/>
    <property type="evidence" value="ECO:0007669"/>
    <property type="project" value="TreeGrafter"/>
</dbReference>
<evidence type="ECO:0000256" key="3">
    <source>
        <dbReference type="ARBA" id="ARBA00022475"/>
    </source>
</evidence>
<evidence type="ECO:0000256" key="6">
    <source>
        <dbReference type="ARBA" id="ARBA00023136"/>
    </source>
</evidence>
<evidence type="ECO:0000313" key="10">
    <source>
        <dbReference type="EMBL" id="OYQ35146.1"/>
    </source>
</evidence>
<evidence type="ECO:0000256" key="5">
    <source>
        <dbReference type="ARBA" id="ARBA00022989"/>
    </source>
</evidence>
<dbReference type="PANTHER" id="PTHR37461">
    <property type="entry name" value="ANTI-SIGMA-K FACTOR RSKA"/>
    <property type="match status" value="1"/>
</dbReference>
<reference evidence="10 11" key="1">
    <citation type="submission" date="2017-07" db="EMBL/GenBank/DDBJ databases">
        <title>Sandarakinorhabdus cyanobacteriorum sp. nov., a novel bacterium isolated from cyanobacterial aggregates in a eutrophic lake.</title>
        <authorList>
            <person name="Cai H."/>
        </authorList>
    </citation>
    <scope>NUCLEOTIDE SEQUENCE [LARGE SCALE GENOMIC DNA]</scope>
    <source>
        <strain evidence="10 11">TH057</strain>
    </source>
</reference>
<accession>A0A255Z106</accession>
<evidence type="ECO:0000256" key="7">
    <source>
        <dbReference type="ARBA" id="ARBA00029829"/>
    </source>
</evidence>
<comment type="subcellular location">
    <subcellularLocation>
        <location evidence="2">Cell membrane</location>
    </subcellularLocation>
    <subcellularLocation>
        <location evidence="1">Membrane</location>
        <topology evidence="1">Single-pass membrane protein</topology>
    </subcellularLocation>
</comment>
<keyword evidence="6" id="KW-0472">Membrane</keyword>
<keyword evidence="3" id="KW-1003">Cell membrane</keyword>
<feature type="domain" description="Anti-sigma K factor RskA C-terminal" evidence="9">
    <location>
        <begin position="117"/>
        <end position="245"/>
    </location>
</feature>
<keyword evidence="11" id="KW-1185">Reference proteome</keyword>
<dbReference type="PANTHER" id="PTHR37461:SF1">
    <property type="entry name" value="ANTI-SIGMA-K FACTOR RSKA"/>
    <property type="match status" value="1"/>
</dbReference>
<evidence type="ECO:0000256" key="2">
    <source>
        <dbReference type="ARBA" id="ARBA00004236"/>
    </source>
</evidence>
<evidence type="ECO:0000259" key="9">
    <source>
        <dbReference type="Pfam" id="PF10099"/>
    </source>
</evidence>
<dbReference type="OrthoDB" id="9816387at2"/>
<name>A0A255Z106_9SPHN</name>
<dbReference type="GO" id="GO:0006417">
    <property type="term" value="P:regulation of translation"/>
    <property type="evidence" value="ECO:0007669"/>
    <property type="project" value="TreeGrafter"/>
</dbReference>
<keyword evidence="4" id="KW-0812">Transmembrane</keyword>
<dbReference type="InterPro" id="IPR041916">
    <property type="entry name" value="Anti_sigma_zinc_sf"/>
</dbReference>
<comment type="caution">
    <text evidence="10">The sequence shown here is derived from an EMBL/GenBank/DDBJ whole genome shotgun (WGS) entry which is preliminary data.</text>
</comment>
<sequence>MSAASTPDSGLTGLTEDEALAMDYALGALGRAERKAAELRLVGDPEFRARVERWQQQLAPLDEGTAPVAPPASLWAAIAAETISVAPRAAAAPAPAPARGWWHNLALWRGLGIGAPVAAAIAGAMISAPPGAPDLAPAVAEGPTLRATLAGSDGKPLLAAAYDPASGQVRFAPVAQSDAGAGKVPELWVIEGSNPPRSLGVIDISAGSAHSIPKGRLAGLKEGSILAISIEPIGGSPTGAPTGPVIATGALAAG</sequence>